<evidence type="ECO:0000313" key="3">
    <source>
        <dbReference type="EMBL" id="EGB01927.1"/>
    </source>
</evidence>
<dbReference type="GeneID" id="20227445"/>
<dbReference type="AlphaFoldDB" id="F0YSI2"/>
<dbReference type="Proteomes" id="UP000002729">
    <property type="component" value="Unassembled WGS sequence"/>
</dbReference>
<keyword evidence="4" id="KW-1185">Reference proteome</keyword>
<dbReference type="KEGG" id="aaf:AURANDRAFT_69358"/>
<evidence type="ECO:0000259" key="2">
    <source>
        <dbReference type="Pfam" id="PF02135"/>
    </source>
</evidence>
<feature type="compositionally biased region" description="Low complexity" evidence="1">
    <location>
        <begin position="236"/>
        <end position="251"/>
    </location>
</feature>
<protein>
    <recommendedName>
        <fullName evidence="2">TAZ-type domain-containing protein</fullName>
    </recommendedName>
</protein>
<name>F0YSI2_AURAN</name>
<dbReference type="InParanoid" id="F0YSI2"/>
<feature type="region of interest" description="Disordered" evidence="1">
    <location>
        <begin position="74"/>
        <end position="103"/>
    </location>
</feature>
<feature type="region of interest" description="Disordered" evidence="1">
    <location>
        <begin position="215"/>
        <end position="297"/>
    </location>
</feature>
<feature type="compositionally biased region" description="Low complexity" evidence="1">
    <location>
        <begin position="90"/>
        <end position="103"/>
    </location>
</feature>
<gene>
    <name evidence="3" type="ORF">AURANDRAFT_69358</name>
</gene>
<sequence>MRRAAAEAKAMEPLRALAFAQSVKYYCSVCEHAYETTSDANPLWTLARHSCPQCGALQYPEIEIDDISLPTAEARAPDDASTLSHAQGDGARSPPRPAALGRAAAADDGEVLLRADAPRKRSAPDDDASTMSHAQGAALLELFDHVRSCPGRHQSAAHARVCAGAKFVMLHARDCDAAPGTCGVEWCGAVKGLLSRVVCGQQGDKCVVCAEPSEAMDVGDASPPTVSPDAMDVDDASPPRASSDAPMADAPPAEPRVGAAAPSPPQSTDRAFEAPTAVPSPVRASPSRGGAPSSRRLADITMSENVEMDFPRDFCFADELRRRGDAA</sequence>
<dbReference type="OrthoDB" id="207008at2759"/>
<dbReference type="InterPro" id="IPR000197">
    <property type="entry name" value="Znf_TAZ"/>
</dbReference>
<evidence type="ECO:0000256" key="1">
    <source>
        <dbReference type="SAM" id="MobiDB-lite"/>
    </source>
</evidence>
<reference evidence="3 4" key="1">
    <citation type="journal article" date="2011" name="Proc. Natl. Acad. Sci. U.S.A.">
        <title>Niche of harmful alga Aureococcus anophagefferens revealed through ecogenomics.</title>
        <authorList>
            <person name="Gobler C.J."/>
            <person name="Berry D.L."/>
            <person name="Dyhrman S.T."/>
            <person name="Wilhelm S.W."/>
            <person name="Salamov A."/>
            <person name="Lobanov A.V."/>
            <person name="Zhang Y."/>
            <person name="Collier J.L."/>
            <person name="Wurch L.L."/>
            <person name="Kustka A.B."/>
            <person name="Dill B.D."/>
            <person name="Shah M."/>
            <person name="VerBerkmoes N.C."/>
            <person name="Kuo A."/>
            <person name="Terry A."/>
            <person name="Pangilinan J."/>
            <person name="Lindquist E.A."/>
            <person name="Lucas S."/>
            <person name="Paulsen I.T."/>
            <person name="Hattenrath-Lehmann T.K."/>
            <person name="Talmage S.C."/>
            <person name="Walker E.A."/>
            <person name="Koch F."/>
            <person name="Burson A.M."/>
            <person name="Marcoval M.A."/>
            <person name="Tang Y.Z."/>
            <person name="Lecleir G.R."/>
            <person name="Coyne K.J."/>
            <person name="Berg G.M."/>
            <person name="Bertrand E.M."/>
            <person name="Saito M.A."/>
            <person name="Gladyshev V.N."/>
            <person name="Grigoriev I.V."/>
        </authorList>
    </citation>
    <scope>NUCLEOTIDE SEQUENCE [LARGE SCALE GENOMIC DNA]</scope>
    <source>
        <strain evidence="4">CCMP 1984</strain>
    </source>
</reference>
<dbReference type="eggNOG" id="ENOG502S1FW">
    <property type="taxonomic scope" value="Eukaryota"/>
</dbReference>
<feature type="domain" description="TAZ-type" evidence="2">
    <location>
        <begin position="139"/>
        <end position="209"/>
    </location>
</feature>
<accession>F0YSI2</accession>
<evidence type="ECO:0000313" key="4">
    <source>
        <dbReference type="Proteomes" id="UP000002729"/>
    </source>
</evidence>
<dbReference type="EMBL" id="GL833999">
    <property type="protein sequence ID" value="EGB01927.1"/>
    <property type="molecule type" value="Genomic_DNA"/>
</dbReference>
<dbReference type="Pfam" id="PF02135">
    <property type="entry name" value="zf-TAZ"/>
    <property type="match status" value="1"/>
</dbReference>
<dbReference type="RefSeq" id="XP_009043374.1">
    <property type="nucleotide sequence ID" value="XM_009045126.1"/>
</dbReference>
<feature type="compositionally biased region" description="Low complexity" evidence="1">
    <location>
        <begin position="283"/>
        <end position="295"/>
    </location>
</feature>
<organism evidence="4">
    <name type="scientific">Aureococcus anophagefferens</name>
    <name type="common">Harmful bloom alga</name>
    <dbReference type="NCBI Taxonomy" id="44056"/>
    <lineage>
        <taxon>Eukaryota</taxon>
        <taxon>Sar</taxon>
        <taxon>Stramenopiles</taxon>
        <taxon>Ochrophyta</taxon>
        <taxon>Pelagophyceae</taxon>
        <taxon>Pelagomonadales</taxon>
        <taxon>Pelagomonadaceae</taxon>
        <taxon>Aureococcus</taxon>
    </lineage>
</organism>
<proteinExistence type="predicted"/>